<sequence length="316" mass="34858">MEQSRSREADGGRPLRRQATTLFASSRRPTTPTGATNLSPMTMTWDKATSVDSCTTRRHSKTQTFIHQYYKYLSQMNAFQLNGSRTFIMPVSACMDVFTKKRVAMWDMANPKSVQSTLALQRNKPLKTTVAKYECKNATCLKCDSDNHKVVNCPKCAPGESERLLKEKMDKCESARNKKVTKLQGSANKSLGREAKIEGIVSVTMTLLDTGSDIILVIASVMKSLERDSVEIKVISPEPSVIQPYGQAPALKVGRQLQFKLVTLDTRVDLWPCVDSRPGVSRLTQVAASSDECGDDGMHCATPNIQVPSAEDAEGE</sequence>
<accession>A0A3R7XN82</accession>
<dbReference type="VEuPathDB" id="FungiDB:H257_04754"/>
<feature type="compositionally biased region" description="Polar residues" evidence="1">
    <location>
        <begin position="18"/>
        <end position="37"/>
    </location>
</feature>
<reference evidence="2" key="1">
    <citation type="submission" date="2018-07" db="EMBL/GenBank/DDBJ databases">
        <title>Annotation of Aphanomyces astaci genome assembly.</title>
        <authorList>
            <person name="Studholme D.J."/>
        </authorList>
    </citation>
    <scope>NUCLEOTIDE SEQUENCE [LARGE SCALE GENOMIC DNA]</scope>
    <source>
        <strain evidence="2">Pc</strain>
    </source>
</reference>
<comment type="caution">
    <text evidence="2">The sequence shown here is derived from an EMBL/GenBank/DDBJ whole genome shotgun (WGS) entry which is preliminary data.</text>
</comment>
<name>A0A3R7XN82_APHAT</name>
<protein>
    <recommendedName>
        <fullName evidence="4">Peptidase A2 domain-containing protein</fullName>
    </recommendedName>
</protein>
<keyword evidence="3" id="KW-1185">Reference proteome</keyword>
<evidence type="ECO:0000313" key="3">
    <source>
        <dbReference type="Proteomes" id="UP000284702"/>
    </source>
</evidence>
<evidence type="ECO:0000313" key="2">
    <source>
        <dbReference type="EMBL" id="RQM18869.1"/>
    </source>
</evidence>
<dbReference type="AlphaFoldDB" id="A0A3R7XN82"/>
<feature type="compositionally biased region" description="Basic and acidic residues" evidence="1">
    <location>
        <begin position="1"/>
        <end position="13"/>
    </location>
</feature>
<gene>
    <name evidence="2" type="ORF">B5M09_012637</name>
</gene>
<evidence type="ECO:0008006" key="4">
    <source>
        <dbReference type="Google" id="ProtNLM"/>
    </source>
</evidence>
<organism evidence="2 3">
    <name type="scientific">Aphanomyces astaci</name>
    <name type="common">Crayfish plague agent</name>
    <dbReference type="NCBI Taxonomy" id="112090"/>
    <lineage>
        <taxon>Eukaryota</taxon>
        <taxon>Sar</taxon>
        <taxon>Stramenopiles</taxon>
        <taxon>Oomycota</taxon>
        <taxon>Saprolegniomycetes</taxon>
        <taxon>Saprolegniales</taxon>
        <taxon>Verrucalvaceae</taxon>
        <taxon>Aphanomyces</taxon>
    </lineage>
</organism>
<dbReference type="Proteomes" id="UP000284702">
    <property type="component" value="Unassembled WGS sequence"/>
</dbReference>
<proteinExistence type="predicted"/>
<evidence type="ECO:0000256" key="1">
    <source>
        <dbReference type="SAM" id="MobiDB-lite"/>
    </source>
</evidence>
<feature type="non-terminal residue" evidence="2">
    <location>
        <position position="316"/>
    </location>
</feature>
<dbReference type="EMBL" id="MZMZ02005068">
    <property type="protein sequence ID" value="RQM18869.1"/>
    <property type="molecule type" value="Genomic_DNA"/>
</dbReference>
<feature type="region of interest" description="Disordered" evidence="1">
    <location>
        <begin position="1"/>
        <end position="37"/>
    </location>
</feature>